<comment type="cofactor">
    <cofactor evidence="2">
        <name>Zn(2+)</name>
        <dbReference type="ChEBI" id="CHEBI:29105"/>
    </cofactor>
</comment>
<dbReference type="InterPro" id="IPR017907">
    <property type="entry name" value="Znf_RING_CS"/>
</dbReference>
<dbReference type="Gene3D" id="1.20.120.1750">
    <property type="match status" value="1"/>
</dbReference>
<comment type="similarity">
    <text evidence="5">Belongs to the RBR family. Ariadne subfamily.</text>
</comment>
<feature type="domain" description="RING-type" evidence="15">
    <location>
        <begin position="32"/>
        <end position="262"/>
    </location>
</feature>
<reference evidence="16" key="1">
    <citation type="journal article" date="2014" name="Nat. Commun.">
        <title>The emerging biofuel crop Camelina sativa retains a highly undifferentiated hexaploid genome structure.</title>
        <authorList>
            <person name="Kagale S."/>
            <person name="Koh C."/>
            <person name="Nixon J."/>
            <person name="Bollina V."/>
            <person name="Clarke W.E."/>
            <person name="Tuteja R."/>
            <person name="Spillane C."/>
            <person name="Robinson S.J."/>
            <person name="Links M.G."/>
            <person name="Clarke C."/>
            <person name="Higgins E.E."/>
            <person name="Huebert T."/>
            <person name="Sharpe A.G."/>
            <person name="Parkin I.A."/>
        </authorList>
    </citation>
    <scope>NUCLEOTIDE SEQUENCE [LARGE SCALE GENOMIC DNA]</scope>
    <source>
        <strain evidence="16">cv. DH55</strain>
    </source>
</reference>
<evidence type="ECO:0000313" key="17">
    <source>
        <dbReference type="RefSeq" id="XP_019101861.1"/>
    </source>
</evidence>
<evidence type="ECO:0000256" key="12">
    <source>
        <dbReference type="ARBA" id="ARBA00022833"/>
    </source>
</evidence>
<dbReference type="InterPro" id="IPR013083">
    <property type="entry name" value="Znf_RING/FYVE/PHD"/>
</dbReference>
<comment type="pathway">
    <text evidence="4">Protein modification; protein ubiquitination.</text>
</comment>
<evidence type="ECO:0000256" key="13">
    <source>
        <dbReference type="PROSITE-ProRule" id="PRU00175"/>
    </source>
</evidence>
<evidence type="ECO:0000256" key="4">
    <source>
        <dbReference type="ARBA" id="ARBA00004906"/>
    </source>
</evidence>
<evidence type="ECO:0000259" key="14">
    <source>
        <dbReference type="PROSITE" id="PS50089"/>
    </source>
</evidence>
<dbReference type="Pfam" id="PF01485">
    <property type="entry name" value="IBR"/>
    <property type="match status" value="2"/>
</dbReference>
<gene>
    <name evidence="17" type="primary">LOC109133310</name>
</gene>
<dbReference type="RefSeq" id="XP_019101861.1">
    <property type="nucleotide sequence ID" value="XM_019246316.1"/>
</dbReference>
<dbReference type="GeneID" id="109133310"/>
<feature type="domain" description="RING-type" evidence="14">
    <location>
        <begin position="36"/>
        <end position="84"/>
    </location>
</feature>
<keyword evidence="7" id="KW-0808">Transferase</keyword>
<evidence type="ECO:0000313" key="16">
    <source>
        <dbReference type="Proteomes" id="UP000694864"/>
    </source>
</evidence>
<dbReference type="Gene3D" id="3.30.40.10">
    <property type="entry name" value="Zinc/RING finger domain, C3HC4 (zinc finger)"/>
    <property type="match status" value="1"/>
</dbReference>
<dbReference type="SUPFAM" id="SSF57850">
    <property type="entry name" value="RING/U-box"/>
    <property type="match status" value="2"/>
</dbReference>
<evidence type="ECO:0000256" key="9">
    <source>
        <dbReference type="ARBA" id="ARBA00022737"/>
    </source>
</evidence>
<comment type="catalytic activity">
    <reaction evidence="1">
        <text>[E2 ubiquitin-conjugating enzyme]-S-ubiquitinyl-L-cysteine + [acceptor protein]-L-lysine = [E2 ubiquitin-conjugating enzyme]-L-cysteine + [acceptor protein]-N(6)-ubiquitinyl-L-lysine.</text>
        <dbReference type="EC" id="2.3.2.31"/>
    </reaction>
</comment>
<evidence type="ECO:0000256" key="8">
    <source>
        <dbReference type="ARBA" id="ARBA00022723"/>
    </source>
</evidence>
<evidence type="ECO:0000259" key="15">
    <source>
        <dbReference type="PROSITE" id="PS51873"/>
    </source>
</evidence>
<dbReference type="Pfam" id="PF00097">
    <property type="entry name" value="zf-C3HC4"/>
    <property type="match status" value="1"/>
</dbReference>
<evidence type="ECO:0000256" key="5">
    <source>
        <dbReference type="ARBA" id="ARBA00005884"/>
    </source>
</evidence>
<evidence type="ECO:0000256" key="7">
    <source>
        <dbReference type="ARBA" id="ARBA00022679"/>
    </source>
</evidence>
<dbReference type="PROSITE" id="PS00518">
    <property type="entry name" value="ZF_RING_1"/>
    <property type="match status" value="1"/>
</dbReference>
<dbReference type="PROSITE" id="PS51873">
    <property type="entry name" value="TRIAD"/>
    <property type="match status" value="1"/>
</dbReference>
<dbReference type="Proteomes" id="UP000694864">
    <property type="component" value="Chromosome 6"/>
</dbReference>
<dbReference type="InterPro" id="IPR001841">
    <property type="entry name" value="Znf_RING"/>
</dbReference>
<organism evidence="16 17">
    <name type="scientific">Camelina sativa</name>
    <name type="common">False flax</name>
    <name type="synonym">Myagrum sativum</name>
    <dbReference type="NCBI Taxonomy" id="90675"/>
    <lineage>
        <taxon>Eukaryota</taxon>
        <taxon>Viridiplantae</taxon>
        <taxon>Streptophyta</taxon>
        <taxon>Embryophyta</taxon>
        <taxon>Tracheophyta</taxon>
        <taxon>Spermatophyta</taxon>
        <taxon>Magnoliopsida</taxon>
        <taxon>eudicotyledons</taxon>
        <taxon>Gunneridae</taxon>
        <taxon>Pentapetalae</taxon>
        <taxon>rosids</taxon>
        <taxon>malvids</taxon>
        <taxon>Brassicales</taxon>
        <taxon>Brassicaceae</taxon>
        <taxon>Camelineae</taxon>
        <taxon>Camelina</taxon>
    </lineage>
</organism>
<dbReference type="EC" id="2.3.2.31" evidence="6"/>
<keyword evidence="12" id="KW-0862">Zinc</keyword>
<keyword evidence="8" id="KW-0479">Metal-binding</keyword>
<protein>
    <recommendedName>
        <fullName evidence="6">RBR-type E3 ubiquitin transferase</fullName>
        <ecNumber evidence="6">2.3.2.31</ecNumber>
    </recommendedName>
</protein>
<evidence type="ECO:0000256" key="11">
    <source>
        <dbReference type="ARBA" id="ARBA00022786"/>
    </source>
</evidence>
<dbReference type="InterPro" id="IPR031127">
    <property type="entry name" value="E3_UB_ligase_RBR"/>
</dbReference>
<accession>A0ABM1RS73</accession>
<dbReference type="InterPro" id="IPR018957">
    <property type="entry name" value="Znf_C3HC4_RING-type"/>
</dbReference>
<sequence length="263" mass="30599">MKRISQQIASSFQSLLARHNIIDTFMQGMSSHKMTCSICLDDNLDISQMFCVNKCRHQFCSNCVKRHIELRLFEGSVIRCPHYRCKSKLTFGSCVDILTPELRKTWNKRIKEDKIPITDRIYCPNPTCAALMSIKKLSKPIKQAGVRRYFSTFTTEARFRRHCFECFHLLCINCRVPWHSDLSCNDYMKLDPNSTAGDRKLKALANQRLWRQCGKCNQMIELSEGCIKVICRCGHRFCYKCGAKAGDCDHHFYNIFPTRPSQQ</sequence>
<evidence type="ECO:0000256" key="10">
    <source>
        <dbReference type="ARBA" id="ARBA00022771"/>
    </source>
</evidence>
<dbReference type="InterPro" id="IPR002867">
    <property type="entry name" value="IBR_dom"/>
</dbReference>
<dbReference type="PROSITE" id="PS50089">
    <property type="entry name" value="ZF_RING_2"/>
    <property type="match status" value="1"/>
</dbReference>
<keyword evidence="11" id="KW-0833">Ubl conjugation pathway</keyword>
<name>A0ABM1RS73_CAMSA</name>
<reference evidence="17" key="2">
    <citation type="submission" date="2025-08" db="UniProtKB">
        <authorList>
            <consortium name="RefSeq"/>
        </authorList>
    </citation>
    <scope>IDENTIFICATION</scope>
    <source>
        <tissue evidence="17">Leaf</tissue>
    </source>
</reference>
<keyword evidence="9" id="KW-0677">Repeat</keyword>
<evidence type="ECO:0000256" key="6">
    <source>
        <dbReference type="ARBA" id="ARBA00012251"/>
    </source>
</evidence>
<comment type="function">
    <text evidence="3">Might act as an E3 ubiquitin-protein ligase, or as part of E3 complex, which accepts ubiquitin from specific E2 ubiquitin-conjugating enzymes and then transfers it to substrates.</text>
</comment>
<evidence type="ECO:0000256" key="3">
    <source>
        <dbReference type="ARBA" id="ARBA00003976"/>
    </source>
</evidence>
<dbReference type="InterPro" id="IPR044066">
    <property type="entry name" value="TRIAD_supradom"/>
</dbReference>
<keyword evidence="10 13" id="KW-0863">Zinc-finger</keyword>
<evidence type="ECO:0000256" key="2">
    <source>
        <dbReference type="ARBA" id="ARBA00001947"/>
    </source>
</evidence>
<keyword evidence="16" id="KW-1185">Reference proteome</keyword>
<proteinExistence type="inferred from homology"/>
<evidence type="ECO:0000256" key="1">
    <source>
        <dbReference type="ARBA" id="ARBA00001798"/>
    </source>
</evidence>
<dbReference type="CDD" id="cd22584">
    <property type="entry name" value="Rcat_RBR_unk"/>
    <property type="match status" value="1"/>
</dbReference>
<dbReference type="SMART" id="SM00647">
    <property type="entry name" value="IBR"/>
    <property type="match status" value="2"/>
</dbReference>
<dbReference type="PANTHER" id="PTHR11685">
    <property type="entry name" value="RBR FAMILY RING FINGER AND IBR DOMAIN-CONTAINING"/>
    <property type="match status" value="1"/>
</dbReference>